<accession>A0A5M9K1U3</accession>
<dbReference type="AlphaFoldDB" id="A0A5M9K1U3"/>
<protein>
    <submittedName>
        <fullName evidence="1">Uncharacterized protein</fullName>
    </submittedName>
</protein>
<sequence>MSSWLVKMPRAGGGHDEAQIIWLLEAGLSDCLIVPAQLHVCIQVHKHLHHLDHTTSLRLFSTSVIALCLFLAYSHEYSHTFSSVYSHRYDI</sequence>
<name>A0A5M9K1U3_MONFR</name>
<comment type="caution">
    <text evidence="1">The sequence shown here is derived from an EMBL/GenBank/DDBJ whole genome shotgun (WGS) entry which is preliminary data.</text>
</comment>
<gene>
    <name evidence="1" type="ORF">EYC84_004874</name>
</gene>
<dbReference type="EMBL" id="VICG01000002">
    <property type="protein sequence ID" value="KAA8575774.1"/>
    <property type="molecule type" value="Genomic_DNA"/>
</dbReference>
<proteinExistence type="predicted"/>
<reference evidence="1 2" key="1">
    <citation type="submission" date="2019-06" db="EMBL/GenBank/DDBJ databases">
        <title>Genome Sequence of the Brown Rot Fungal Pathogen Monilinia fructicola.</title>
        <authorList>
            <person name="De Miccolis Angelini R.M."/>
            <person name="Landi L."/>
            <person name="Abate D."/>
            <person name="Pollastro S."/>
            <person name="Romanazzi G."/>
            <person name="Faretra F."/>
        </authorList>
    </citation>
    <scope>NUCLEOTIDE SEQUENCE [LARGE SCALE GENOMIC DNA]</scope>
    <source>
        <strain evidence="1 2">Mfrc123</strain>
    </source>
</reference>
<evidence type="ECO:0000313" key="1">
    <source>
        <dbReference type="EMBL" id="KAA8575774.1"/>
    </source>
</evidence>
<organism evidence="1 2">
    <name type="scientific">Monilinia fructicola</name>
    <name type="common">Brown rot fungus</name>
    <name type="synonym">Ciboria fructicola</name>
    <dbReference type="NCBI Taxonomy" id="38448"/>
    <lineage>
        <taxon>Eukaryota</taxon>
        <taxon>Fungi</taxon>
        <taxon>Dikarya</taxon>
        <taxon>Ascomycota</taxon>
        <taxon>Pezizomycotina</taxon>
        <taxon>Leotiomycetes</taxon>
        <taxon>Helotiales</taxon>
        <taxon>Sclerotiniaceae</taxon>
        <taxon>Monilinia</taxon>
    </lineage>
</organism>
<keyword evidence="2" id="KW-1185">Reference proteome</keyword>
<evidence type="ECO:0000313" key="2">
    <source>
        <dbReference type="Proteomes" id="UP000322873"/>
    </source>
</evidence>
<dbReference type="Proteomes" id="UP000322873">
    <property type="component" value="Unassembled WGS sequence"/>
</dbReference>